<keyword evidence="1" id="KW-0479">Metal-binding</keyword>
<dbReference type="PRINTS" id="PR00385">
    <property type="entry name" value="P450"/>
</dbReference>
<keyword evidence="1" id="KW-0408">Iron</keyword>
<dbReference type="InterPro" id="IPR050121">
    <property type="entry name" value="Cytochrome_P450_monoxygenase"/>
</dbReference>
<dbReference type="Gene3D" id="1.10.630.10">
    <property type="entry name" value="Cytochrome P450"/>
    <property type="match status" value="1"/>
</dbReference>
<dbReference type="GO" id="GO:0016705">
    <property type="term" value="F:oxidoreductase activity, acting on paired donors, with incorporation or reduction of molecular oxygen"/>
    <property type="evidence" value="ECO:0007669"/>
    <property type="project" value="InterPro"/>
</dbReference>
<evidence type="ECO:0000313" key="3">
    <source>
        <dbReference type="Proteomes" id="UP000799324"/>
    </source>
</evidence>
<dbReference type="PANTHER" id="PTHR24305:SF222">
    <property type="entry name" value="CYTOCHROME P450 MONOOXYGENASE STCS"/>
    <property type="match status" value="1"/>
</dbReference>
<keyword evidence="1" id="KW-0349">Heme</keyword>
<sequence>MPDFYPVAGHFLSVRDALKELPQDTATHYMFWRVSKTFKHSGVWYISFWPYQSKPLLIVTAPDAASQVESHNLEKGEDLVGPFERITGGKTLLTLEGAAWKSGRAVFNPGFSPGYLTGLAPTIVTEVTVFCDLLRRHAISHELFQLETLTMNLAFDIISAVVLDVRTCHQTTPNPIAIFLRRQINWTSYGTTLNPFKRYTTIRPLVQWVNGLMMDRHIATEIDAKFRERITGTGDTSGASKQSRSIMSLLMDDLLEENKSWDHRQINKALRELIIPHLRLFLFAGHDTTSATMNYCFYVLAKHPEALSRVIAEHDEVFGTDLSQVSDIIAKDPHRLNRLPYTSAVIKETLRIFAPAGAALRRGEPGVEIVDETGRRFPTEGCNIWMPNLIMHHNPKYWKDPEAFIPERWIVGPDDPLYPVKGAWRAFEAGPRNCLGQTLAQLELRIVLLMVIREFKIEPAYEEWDTLHPRPGIKTTNGIRAYQAERGGGGAHPSDNFPVRVSLRNRK</sequence>
<organism evidence="2 3">
    <name type="scientific">Lophiostoma macrostomum CBS 122681</name>
    <dbReference type="NCBI Taxonomy" id="1314788"/>
    <lineage>
        <taxon>Eukaryota</taxon>
        <taxon>Fungi</taxon>
        <taxon>Dikarya</taxon>
        <taxon>Ascomycota</taxon>
        <taxon>Pezizomycotina</taxon>
        <taxon>Dothideomycetes</taxon>
        <taxon>Pleosporomycetidae</taxon>
        <taxon>Pleosporales</taxon>
        <taxon>Lophiostomataceae</taxon>
        <taxon>Lophiostoma</taxon>
    </lineage>
</organism>
<dbReference type="InterPro" id="IPR002401">
    <property type="entry name" value="Cyt_P450_E_grp-I"/>
</dbReference>
<accession>A0A6A6T8R6</accession>
<dbReference type="GO" id="GO:0004497">
    <property type="term" value="F:monooxygenase activity"/>
    <property type="evidence" value="ECO:0007669"/>
    <property type="project" value="InterPro"/>
</dbReference>
<proteinExistence type="predicted"/>
<comment type="cofactor">
    <cofactor evidence="1">
        <name>heme</name>
        <dbReference type="ChEBI" id="CHEBI:30413"/>
    </cofactor>
</comment>
<dbReference type="OrthoDB" id="10029320at2759"/>
<dbReference type="InterPro" id="IPR036396">
    <property type="entry name" value="Cyt_P450_sf"/>
</dbReference>
<dbReference type="SUPFAM" id="SSF48264">
    <property type="entry name" value="Cytochrome P450"/>
    <property type="match status" value="1"/>
</dbReference>
<dbReference type="GO" id="GO:0020037">
    <property type="term" value="F:heme binding"/>
    <property type="evidence" value="ECO:0007669"/>
    <property type="project" value="InterPro"/>
</dbReference>
<dbReference type="GO" id="GO:0005506">
    <property type="term" value="F:iron ion binding"/>
    <property type="evidence" value="ECO:0007669"/>
    <property type="project" value="InterPro"/>
</dbReference>
<dbReference type="CDD" id="cd11051">
    <property type="entry name" value="CYP59-like"/>
    <property type="match status" value="1"/>
</dbReference>
<dbReference type="Pfam" id="PF00067">
    <property type="entry name" value="p450"/>
    <property type="match status" value="1"/>
</dbReference>
<evidence type="ECO:0000256" key="1">
    <source>
        <dbReference type="PIRSR" id="PIRSR602401-1"/>
    </source>
</evidence>
<dbReference type="PANTHER" id="PTHR24305">
    <property type="entry name" value="CYTOCHROME P450"/>
    <property type="match status" value="1"/>
</dbReference>
<evidence type="ECO:0000313" key="2">
    <source>
        <dbReference type="EMBL" id="KAF2656385.1"/>
    </source>
</evidence>
<gene>
    <name evidence="2" type="ORF">K491DRAFT_597082</name>
</gene>
<dbReference type="EMBL" id="MU004337">
    <property type="protein sequence ID" value="KAF2656385.1"/>
    <property type="molecule type" value="Genomic_DNA"/>
</dbReference>
<keyword evidence="3" id="KW-1185">Reference proteome</keyword>
<dbReference type="InterPro" id="IPR001128">
    <property type="entry name" value="Cyt_P450"/>
</dbReference>
<name>A0A6A6T8R6_9PLEO</name>
<protein>
    <submittedName>
        <fullName evidence="2">Cytochrome P450</fullName>
    </submittedName>
</protein>
<feature type="binding site" description="axial binding residue" evidence="1">
    <location>
        <position position="434"/>
    </location>
    <ligand>
        <name>heme</name>
        <dbReference type="ChEBI" id="CHEBI:30413"/>
    </ligand>
    <ligandPart>
        <name>Fe</name>
        <dbReference type="ChEBI" id="CHEBI:18248"/>
    </ligandPart>
</feature>
<dbReference type="PRINTS" id="PR00463">
    <property type="entry name" value="EP450I"/>
</dbReference>
<dbReference type="Proteomes" id="UP000799324">
    <property type="component" value="Unassembled WGS sequence"/>
</dbReference>
<dbReference type="AlphaFoldDB" id="A0A6A6T8R6"/>
<reference evidence="2" key="1">
    <citation type="journal article" date="2020" name="Stud. Mycol.">
        <title>101 Dothideomycetes genomes: a test case for predicting lifestyles and emergence of pathogens.</title>
        <authorList>
            <person name="Haridas S."/>
            <person name="Albert R."/>
            <person name="Binder M."/>
            <person name="Bloem J."/>
            <person name="Labutti K."/>
            <person name="Salamov A."/>
            <person name="Andreopoulos B."/>
            <person name="Baker S."/>
            <person name="Barry K."/>
            <person name="Bills G."/>
            <person name="Bluhm B."/>
            <person name="Cannon C."/>
            <person name="Castanera R."/>
            <person name="Culley D."/>
            <person name="Daum C."/>
            <person name="Ezra D."/>
            <person name="Gonzalez J."/>
            <person name="Henrissat B."/>
            <person name="Kuo A."/>
            <person name="Liang C."/>
            <person name="Lipzen A."/>
            <person name="Lutzoni F."/>
            <person name="Magnuson J."/>
            <person name="Mondo S."/>
            <person name="Nolan M."/>
            <person name="Ohm R."/>
            <person name="Pangilinan J."/>
            <person name="Park H.-J."/>
            <person name="Ramirez L."/>
            <person name="Alfaro M."/>
            <person name="Sun H."/>
            <person name="Tritt A."/>
            <person name="Yoshinaga Y."/>
            <person name="Zwiers L.-H."/>
            <person name="Turgeon B."/>
            <person name="Goodwin S."/>
            <person name="Spatafora J."/>
            <person name="Crous P."/>
            <person name="Grigoriev I."/>
        </authorList>
    </citation>
    <scope>NUCLEOTIDE SEQUENCE</scope>
    <source>
        <strain evidence="2">CBS 122681</strain>
    </source>
</reference>